<evidence type="ECO:0000313" key="6">
    <source>
        <dbReference type="Proteomes" id="UP000244924"/>
    </source>
</evidence>
<comment type="cofactor">
    <cofactor evidence="1">
        <name>thiamine diphosphate</name>
        <dbReference type="ChEBI" id="CHEBI:58937"/>
    </cofactor>
</comment>
<evidence type="ECO:0000259" key="4">
    <source>
        <dbReference type="SMART" id="SM00861"/>
    </source>
</evidence>
<dbReference type="EMBL" id="OMOQ01000001">
    <property type="protein sequence ID" value="SPH18797.1"/>
    <property type="molecule type" value="Genomic_DNA"/>
</dbReference>
<sequence length="323" mass="35104">MTEKSWMYAVLEAVQHEMREDPAMTWIFELTPPVASNPGMPVINLETEFGRKRVVNAGIDEYWMAAMVLGAGLAGSRSATYIPYQGALMPFELIQNYAGKLRHMTGGKASMPVVWIIEMTGQTPGFAGQHSCYEEDSFYMHIPGVRTVIPSTPYDAKGMMVSALRSPDPVVYLYPAGLRTLTEEVPDEQYEVPLDKAAVRMEGSDLTIVSSGGGMPGVLEAAETLKGEGMGVEVIDLRVLKEMDTETLVNSVAKTKRLLTVDQSYYTLGPGAEVVARCAENVDGARFKRVAFPDAPPPASPEMFLWMRPSAEGIAGAARAIVG</sequence>
<feature type="domain" description="Transketolase-like pyrimidine-binding" evidence="4">
    <location>
        <begin position="4"/>
        <end position="180"/>
    </location>
</feature>
<evidence type="ECO:0000256" key="2">
    <source>
        <dbReference type="ARBA" id="ARBA00023002"/>
    </source>
</evidence>
<evidence type="ECO:0000256" key="3">
    <source>
        <dbReference type="ARBA" id="ARBA00023052"/>
    </source>
</evidence>
<dbReference type="InterPro" id="IPR033248">
    <property type="entry name" value="Transketolase_C"/>
</dbReference>
<keyword evidence="5" id="KW-0670">Pyruvate</keyword>
<dbReference type="PANTHER" id="PTHR43257:SF2">
    <property type="entry name" value="PYRUVATE DEHYDROGENASE E1 COMPONENT SUBUNIT BETA"/>
    <property type="match status" value="1"/>
</dbReference>
<dbReference type="Proteomes" id="UP000244924">
    <property type="component" value="Unassembled WGS sequence"/>
</dbReference>
<dbReference type="EC" id="1.2.4.1" evidence="5"/>
<evidence type="ECO:0000313" key="5">
    <source>
        <dbReference type="EMBL" id="SPH18797.1"/>
    </source>
</evidence>
<name>A0A2R8B852_9RHOB</name>
<organism evidence="5 6">
    <name type="scientific">Albidovulum aquaemixtae</name>
    <dbReference type="NCBI Taxonomy" id="1542388"/>
    <lineage>
        <taxon>Bacteria</taxon>
        <taxon>Pseudomonadati</taxon>
        <taxon>Pseudomonadota</taxon>
        <taxon>Alphaproteobacteria</taxon>
        <taxon>Rhodobacterales</taxon>
        <taxon>Paracoccaceae</taxon>
        <taxon>Albidovulum</taxon>
    </lineage>
</organism>
<accession>A0A2R8B852</accession>
<evidence type="ECO:0000256" key="1">
    <source>
        <dbReference type="ARBA" id="ARBA00001964"/>
    </source>
</evidence>
<dbReference type="OrthoDB" id="7821727at2"/>
<dbReference type="InterPro" id="IPR029061">
    <property type="entry name" value="THDP-binding"/>
</dbReference>
<reference evidence="5 6" key="1">
    <citation type="submission" date="2018-03" db="EMBL/GenBank/DDBJ databases">
        <authorList>
            <person name="Keele B.F."/>
        </authorList>
    </citation>
    <scope>NUCLEOTIDE SEQUENCE [LARGE SCALE GENOMIC DNA]</scope>
    <source>
        <strain evidence="5 6">CECT 8626</strain>
    </source>
</reference>
<keyword evidence="6" id="KW-1185">Reference proteome</keyword>
<protein>
    <submittedName>
        <fullName evidence="5">Pyruvate dehydrogenase E1 component subunit beta</fullName>
        <ecNumber evidence="5">1.2.4.1</ecNumber>
    </submittedName>
</protein>
<dbReference type="AlphaFoldDB" id="A0A2R8B852"/>
<proteinExistence type="predicted"/>
<dbReference type="InterPro" id="IPR009014">
    <property type="entry name" value="Transketo_C/PFOR_II"/>
</dbReference>
<keyword evidence="2 5" id="KW-0560">Oxidoreductase</keyword>
<dbReference type="RefSeq" id="WP_108853191.1">
    <property type="nucleotide sequence ID" value="NZ_OMOQ01000001.1"/>
</dbReference>
<dbReference type="SUPFAM" id="SSF52518">
    <property type="entry name" value="Thiamin diphosphate-binding fold (THDP-binding)"/>
    <property type="match status" value="1"/>
</dbReference>
<dbReference type="Gene3D" id="3.40.50.970">
    <property type="match status" value="1"/>
</dbReference>
<dbReference type="Gene3D" id="3.40.50.920">
    <property type="match status" value="1"/>
</dbReference>
<dbReference type="PANTHER" id="PTHR43257">
    <property type="entry name" value="PYRUVATE DEHYDROGENASE E1 COMPONENT BETA SUBUNIT"/>
    <property type="match status" value="1"/>
</dbReference>
<keyword evidence="3" id="KW-0786">Thiamine pyrophosphate</keyword>
<dbReference type="Pfam" id="PF02780">
    <property type="entry name" value="Transketolase_C"/>
    <property type="match status" value="1"/>
</dbReference>
<dbReference type="GO" id="GO:0004739">
    <property type="term" value="F:pyruvate dehydrogenase (acetyl-transferring) activity"/>
    <property type="evidence" value="ECO:0007669"/>
    <property type="project" value="UniProtKB-EC"/>
</dbReference>
<dbReference type="InterPro" id="IPR005475">
    <property type="entry name" value="Transketolase-like_Pyr-bd"/>
</dbReference>
<dbReference type="SUPFAM" id="SSF52922">
    <property type="entry name" value="TK C-terminal domain-like"/>
    <property type="match status" value="1"/>
</dbReference>
<dbReference type="Pfam" id="PF02779">
    <property type="entry name" value="Transket_pyr"/>
    <property type="match status" value="1"/>
</dbReference>
<dbReference type="SMART" id="SM00861">
    <property type="entry name" value="Transket_pyr"/>
    <property type="match status" value="1"/>
</dbReference>
<gene>
    <name evidence="5" type="primary">pdhB_1</name>
    <name evidence="5" type="ORF">DEA8626_02342</name>
</gene>